<evidence type="ECO:0000256" key="4">
    <source>
        <dbReference type="ARBA" id="ARBA00022989"/>
    </source>
</evidence>
<dbReference type="Gene3D" id="1.20.1250.20">
    <property type="entry name" value="MFS general substrate transporter like domains"/>
    <property type="match status" value="1"/>
</dbReference>
<feature type="compositionally biased region" description="Basic and acidic residues" evidence="6">
    <location>
        <begin position="285"/>
        <end position="303"/>
    </location>
</feature>
<proteinExistence type="predicted"/>
<dbReference type="SUPFAM" id="SSF103473">
    <property type="entry name" value="MFS general substrate transporter"/>
    <property type="match status" value="1"/>
</dbReference>
<dbReference type="InterPro" id="IPR052983">
    <property type="entry name" value="MFS_Riboflavin_Transporter"/>
</dbReference>
<keyword evidence="5 7" id="KW-0472">Membrane</keyword>
<reference evidence="8 9" key="1">
    <citation type="journal article" date="2021" name="Elife">
        <title>Chloroplast acquisition without the gene transfer in kleptoplastic sea slugs, Plakobranchus ocellatus.</title>
        <authorList>
            <person name="Maeda T."/>
            <person name="Takahashi S."/>
            <person name="Yoshida T."/>
            <person name="Shimamura S."/>
            <person name="Takaki Y."/>
            <person name="Nagai Y."/>
            <person name="Toyoda A."/>
            <person name="Suzuki Y."/>
            <person name="Arimoto A."/>
            <person name="Ishii H."/>
            <person name="Satoh N."/>
            <person name="Nishiyama T."/>
            <person name="Hasebe M."/>
            <person name="Maruyama T."/>
            <person name="Minagawa J."/>
            <person name="Obokata J."/>
            <person name="Shigenobu S."/>
        </authorList>
    </citation>
    <scope>NUCLEOTIDE SEQUENCE [LARGE SCALE GENOMIC DNA]</scope>
</reference>
<evidence type="ECO:0000256" key="1">
    <source>
        <dbReference type="ARBA" id="ARBA00004141"/>
    </source>
</evidence>
<dbReference type="PANTHER" id="PTHR43385">
    <property type="entry name" value="RIBOFLAVIN TRANSPORTER RIBJ"/>
    <property type="match status" value="1"/>
</dbReference>
<feature type="transmembrane region" description="Helical" evidence="7">
    <location>
        <begin position="550"/>
        <end position="573"/>
    </location>
</feature>
<evidence type="ECO:0000313" key="9">
    <source>
        <dbReference type="Proteomes" id="UP000735302"/>
    </source>
</evidence>
<keyword evidence="3 7" id="KW-0812">Transmembrane</keyword>
<feature type="transmembrane region" description="Helical" evidence="7">
    <location>
        <begin position="165"/>
        <end position="186"/>
    </location>
</feature>
<keyword evidence="4 7" id="KW-1133">Transmembrane helix</keyword>
<dbReference type="AlphaFoldDB" id="A0AAV4AKU4"/>
<feature type="transmembrane region" description="Helical" evidence="7">
    <location>
        <begin position="129"/>
        <end position="153"/>
    </location>
</feature>
<evidence type="ECO:0000313" key="8">
    <source>
        <dbReference type="EMBL" id="GFO07637.1"/>
    </source>
</evidence>
<keyword evidence="9" id="KW-1185">Reference proteome</keyword>
<dbReference type="GO" id="GO:0016020">
    <property type="term" value="C:membrane"/>
    <property type="evidence" value="ECO:0007669"/>
    <property type="project" value="UniProtKB-SubCell"/>
</dbReference>
<dbReference type="EMBL" id="BLXT01003903">
    <property type="protein sequence ID" value="GFO07637.1"/>
    <property type="molecule type" value="Genomic_DNA"/>
</dbReference>
<feature type="transmembrane region" description="Helical" evidence="7">
    <location>
        <begin position="71"/>
        <end position="88"/>
    </location>
</feature>
<evidence type="ECO:0000256" key="3">
    <source>
        <dbReference type="ARBA" id="ARBA00022692"/>
    </source>
</evidence>
<sequence length="579" mass="63868">MTCKCHEVYSSFLGSCVPASPDKASAGQRMRRRRKILAACFTLSLPGTLLYFGNLLPYLVSYYHAHTPRVYMHPLWIASGFQICRLLGVVSSSSIERRVGLMSTVALGGIVVCMSILTSYWAVAEPLALVFTFGLCYGFGSGIMFPMIAKAGLRHAAGRSRWNDALMAAGTPLGGLLYMIVAFLVINPFNKDPDLHHNHVEMFTDSQLISKVPHYFLVMACVTAVLVGLGVGLIHSDNLEQSRNPEEYAGEFSDMEEMVLYAAQDEELNGYKEKKKAAQYGTLKQDGDQQNDNHENDSIKASEKQTLIEKSREYWLDYTNPPQATADESASRPERTKPKHNSCDQNEGFDMKRSGSYNKIGDEQRITATLIPEAEPISEEAPRDLSPSEVLNTTQFWILWFSALLLGHTQFIHENLYKQYGQREISNDAILLLPGLLGMVAIAVARPISFQACERVDTATTVLFMCASVNVLMTLMNVTINLVPALYVVCTVLEFAALSGVYVLHHLAPSRLFGQTYSGSNVHLVCTAPLLGSLAEPAIVQMLVGSCGWNWLFTSGSLTSALALCGLICVPYIQKSRLQ</sequence>
<dbReference type="Proteomes" id="UP000735302">
    <property type="component" value="Unassembled WGS sequence"/>
</dbReference>
<protein>
    <submittedName>
        <fullName evidence="8">Oxalate:formate antiporter</fullName>
    </submittedName>
</protein>
<comment type="caution">
    <text evidence="8">The sequence shown here is derived from an EMBL/GenBank/DDBJ whole genome shotgun (WGS) entry which is preliminary data.</text>
</comment>
<organism evidence="8 9">
    <name type="scientific">Plakobranchus ocellatus</name>
    <dbReference type="NCBI Taxonomy" id="259542"/>
    <lineage>
        <taxon>Eukaryota</taxon>
        <taxon>Metazoa</taxon>
        <taxon>Spiralia</taxon>
        <taxon>Lophotrochozoa</taxon>
        <taxon>Mollusca</taxon>
        <taxon>Gastropoda</taxon>
        <taxon>Heterobranchia</taxon>
        <taxon>Euthyneura</taxon>
        <taxon>Panpulmonata</taxon>
        <taxon>Sacoglossa</taxon>
        <taxon>Placobranchoidea</taxon>
        <taxon>Plakobranchidae</taxon>
        <taxon>Plakobranchus</taxon>
    </lineage>
</organism>
<evidence type="ECO:0000256" key="5">
    <source>
        <dbReference type="ARBA" id="ARBA00023136"/>
    </source>
</evidence>
<feature type="transmembrane region" description="Helical" evidence="7">
    <location>
        <begin position="429"/>
        <end position="448"/>
    </location>
</feature>
<feature type="region of interest" description="Disordered" evidence="6">
    <location>
        <begin position="318"/>
        <end position="356"/>
    </location>
</feature>
<feature type="transmembrane region" description="Helical" evidence="7">
    <location>
        <begin position="36"/>
        <end position="59"/>
    </location>
</feature>
<evidence type="ECO:0000256" key="2">
    <source>
        <dbReference type="ARBA" id="ARBA00022448"/>
    </source>
</evidence>
<feature type="region of interest" description="Disordered" evidence="6">
    <location>
        <begin position="281"/>
        <end position="303"/>
    </location>
</feature>
<evidence type="ECO:0000256" key="6">
    <source>
        <dbReference type="SAM" id="MobiDB-lite"/>
    </source>
</evidence>
<feature type="transmembrane region" description="Helical" evidence="7">
    <location>
        <begin position="486"/>
        <end position="504"/>
    </location>
</feature>
<gene>
    <name evidence="8" type="ORF">PoB_003414200</name>
</gene>
<feature type="transmembrane region" description="Helical" evidence="7">
    <location>
        <begin position="460"/>
        <end position="480"/>
    </location>
</feature>
<evidence type="ECO:0000256" key="7">
    <source>
        <dbReference type="SAM" id="Phobius"/>
    </source>
</evidence>
<keyword evidence="2" id="KW-0813">Transport</keyword>
<feature type="transmembrane region" description="Helical" evidence="7">
    <location>
        <begin position="100"/>
        <end position="123"/>
    </location>
</feature>
<dbReference type="InterPro" id="IPR036259">
    <property type="entry name" value="MFS_trans_sf"/>
</dbReference>
<comment type="subcellular location">
    <subcellularLocation>
        <location evidence="1">Membrane</location>
        <topology evidence="1">Multi-pass membrane protein</topology>
    </subcellularLocation>
</comment>
<accession>A0AAV4AKU4</accession>
<dbReference type="PANTHER" id="PTHR43385:SF1">
    <property type="entry name" value="RIBOFLAVIN TRANSPORTER RIBJ"/>
    <property type="match status" value="1"/>
</dbReference>
<feature type="transmembrane region" description="Helical" evidence="7">
    <location>
        <begin position="212"/>
        <end position="234"/>
    </location>
</feature>
<name>A0AAV4AKU4_9GAST</name>